<dbReference type="GO" id="GO:0005886">
    <property type="term" value="C:plasma membrane"/>
    <property type="evidence" value="ECO:0007669"/>
    <property type="project" value="TreeGrafter"/>
</dbReference>
<feature type="transmembrane region" description="Helical" evidence="1">
    <location>
        <begin position="46"/>
        <end position="65"/>
    </location>
</feature>
<reference evidence="3" key="1">
    <citation type="submission" date="2019-07" db="EMBL/GenBank/DDBJ databases">
        <title>Shewanella sp. YLB-08 draft genomic sequence.</title>
        <authorList>
            <person name="Yu L."/>
        </authorList>
    </citation>
    <scope>NUCLEOTIDE SEQUENCE [LARGE SCALE GENOMIC DNA]</scope>
    <source>
        <strain evidence="3">JCM 20706</strain>
    </source>
</reference>
<keyword evidence="1" id="KW-1133">Transmembrane helix</keyword>
<dbReference type="OrthoDB" id="9812349at2"/>
<dbReference type="RefSeq" id="WP_143563388.1">
    <property type="nucleotide sequence ID" value="NZ_BMPL01000037.1"/>
</dbReference>
<keyword evidence="1" id="KW-0472">Membrane</keyword>
<evidence type="ECO:0000313" key="2">
    <source>
        <dbReference type="EMBL" id="TRY15356.1"/>
    </source>
</evidence>
<dbReference type="Pfam" id="PF05656">
    <property type="entry name" value="DUF805"/>
    <property type="match status" value="1"/>
</dbReference>
<gene>
    <name evidence="2" type="ORF">FN961_04655</name>
</gene>
<dbReference type="InterPro" id="IPR008523">
    <property type="entry name" value="DUF805"/>
</dbReference>
<dbReference type="PANTHER" id="PTHR34980">
    <property type="entry name" value="INNER MEMBRANE PROTEIN-RELATED-RELATED"/>
    <property type="match status" value="1"/>
</dbReference>
<evidence type="ECO:0000256" key="1">
    <source>
        <dbReference type="SAM" id="Phobius"/>
    </source>
</evidence>
<keyword evidence="3" id="KW-1185">Reference proteome</keyword>
<feature type="transmembrane region" description="Helical" evidence="1">
    <location>
        <begin position="23"/>
        <end position="40"/>
    </location>
</feature>
<comment type="caution">
    <text evidence="2">The sequence shown here is derived from an EMBL/GenBank/DDBJ whole genome shotgun (WGS) entry which is preliminary data.</text>
</comment>
<feature type="transmembrane region" description="Helical" evidence="1">
    <location>
        <begin position="77"/>
        <end position="97"/>
    </location>
</feature>
<dbReference type="AlphaFoldDB" id="A0A553JSB3"/>
<dbReference type="EMBL" id="VKGK01000004">
    <property type="protein sequence ID" value="TRY15356.1"/>
    <property type="molecule type" value="Genomic_DNA"/>
</dbReference>
<sequence length="115" mass="12975">MEYFIGGLKKYADFTGRARRKEFWMYTLFYIIFYAIASAIDVALGTVIFSGVYALALLIPTIAIAARRLHDTGRSGWWQLIGFIPLIGAIVLLIFYVQDSLGENEYGANPKLVEE</sequence>
<accession>A0A553JSB3</accession>
<dbReference type="PANTHER" id="PTHR34980:SF2">
    <property type="entry name" value="INNER MEMBRANE PROTEIN YHAH-RELATED"/>
    <property type="match status" value="1"/>
</dbReference>
<keyword evidence="1" id="KW-0812">Transmembrane</keyword>
<proteinExistence type="predicted"/>
<organism evidence="2 3">
    <name type="scientific">Shewanella hanedai</name>
    <name type="common">Alteromonas hanedai</name>
    <dbReference type="NCBI Taxonomy" id="25"/>
    <lineage>
        <taxon>Bacteria</taxon>
        <taxon>Pseudomonadati</taxon>
        <taxon>Pseudomonadota</taxon>
        <taxon>Gammaproteobacteria</taxon>
        <taxon>Alteromonadales</taxon>
        <taxon>Shewanellaceae</taxon>
        <taxon>Shewanella</taxon>
    </lineage>
</organism>
<protein>
    <submittedName>
        <fullName evidence="2">DUF805 domain-containing protein</fullName>
    </submittedName>
</protein>
<dbReference type="Proteomes" id="UP000318126">
    <property type="component" value="Unassembled WGS sequence"/>
</dbReference>
<name>A0A553JSB3_SHEHA</name>
<evidence type="ECO:0000313" key="3">
    <source>
        <dbReference type="Proteomes" id="UP000318126"/>
    </source>
</evidence>